<dbReference type="AlphaFoldDB" id="A0A9N9NKB0"/>
<dbReference type="Pfam" id="PF13499">
    <property type="entry name" value="EF-hand_7"/>
    <property type="match status" value="1"/>
</dbReference>
<evidence type="ECO:0000256" key="1">
    <source>
        <dbReference type="ARBA" id="ARBA00022723"/>
    </source>
</evidence>
<dbReference type="GO" id="GO:0005509">
    <property type="term" value="F:calcium ion binding"/>
    <property type="evidence" value="ECO:0007669"/>
    <property type="project" value="InterPro"/>
</dbReference>
<dbReference type="InterPro" id="IPR002048">
    <property type="entry name" value="EF_hand_dom"/>
</dbReference>
<dbReference type="PANTHER" id="PTHR23048:SF48">
    <property type="entry name" value="CENTRIN 3"/>
    <property type="match status" value="1"/>
</dbReference>
<feature type="domain" description="EF-hand" evidence="5">
    <location>
        <begin position="79"/>
        <end position="114"/>
    </location>
</feature>
<name>A0A9N9NKB0_9GLOM</name>
<keyword evidence="2" id="KW-0677">Repeat</keyword>
<protein>
    <submittedName>
        <fullName evidence="6">19909_t:CDS:1</fullName>
    </submittedName>
</protein>
<comment type="caution">
    <text evidence="6">The sequence shown here is derived from an EMBL/GenBank/DDBJ whole genome shotgun (WGS) entry which is preliminary data.</text>
</comment>
<dbReference type="Proteomes" id="UP000789759">
    <property type="component" value="Unassembled WGS sequence"/>
</dbReference>
<organism evidence="6 7">
    <name type="scientific">Cetraspora pellucida</name>
    <dbReference type="NCBI Taxonomy" id="1433469"/>
    <lineage>
        <taxon>Eukaryota</taxon>
        <taxon>Fungi</taxon>
        <taxon>Fungi incertae sedis</taxon>
        <taxon>Mucoromycota</taxon>
        <taxon>Glomeromycotina</taxon>
        <taxon>Glomeromycetes</taxon>
        <taxon>Diversisporales</taxon>
        <taxon>Gigasporaceae</taxon>
        <taxon>Cetraspora</taxon>
    </lineage>
</organism>
<dbReference type="SMART" id="SM00054">
    <property type="entry name" value="EFh"/>
    <property type="match status" value="4"/>
</dbReference>
<feature type="region of interest" description="Disordered" evidence="4">
    <location>
        <begin position="1"/>
        <end position="24"/>
    </location>
</feature>
<feature type="domain" description="EF-hand" evidence="5">
    <location>
        <begin position="152"/>
        <end position="189"/>
    </location>
</feature>
<dbReference type="PROSITE" id="PS50222">
    <property type="entry name" value="EF_HAND_2"/>
    <property type="match status" value="3"/>
</dbReference>
<evidence type="ECO:0000259" key="5">
    <source>
        <dbReference type="PROSITE" id="PS50222"/>
    </source>
</evidence>
<dbReference type="InterPro" id="IPR018247">
    <property type="entry name" value="EF_Hand_1_Ca_BS"/>
</dbReference>
<sequence>MSANTDEFRRISTSSPLQRKKSNNNRLAVSSIDNINQTPAVTGLSPQFQITDEQRVEIKEAFDLFDIDKDAMRALGFNEKKAEILEIIRKYDKNDEGVISFEDFDKVMSEKILNRSPLEEIRKAFQLFDDDNTGKISLNNLKRIAKELGENLDEEELQAMINEFDLDEDGESILSNDNFKYFYCTIQVIDLNVLNILPEFSPFTHINYP</sequence>
<dbReference type="PANTHER" id="PTHR23048">
    <property type="entry name" value="MYOSIN LIGHT CHAIN 1, 3"/>
    <property type="match status" value="1"/>
</dbReference>
<evidence type="ECO:0000256" key="2">
    <source>
        <dbReference type="ARBA" id="ARBA00022737"/>
    </source>
</evidence>
<keyword evidence="3" id="KW-0106">Calcium</keyword>
<reference evidence="6" key="1">
    <citation type="submission" date="2021-06" db="EMBL/GenBank/DDBJ databases">
        <authorList>
            <person name="Kallberg Y."/>
            <person name="Tangrot J."/>
            <person name="Rosling A."/>
        </authorList>
    </citation>
    <scope>NUCLEOTIDE SEQUENCE</scope>
    <source>
        <strain evidence="6">FL966</strain>
    </source>
</reference>
<dbReference type="SUPFAM" id="SSF47473">
    <property type="entry name" value="EF-hand"/>
    <property type="match status" value="1"/>
</dbReference>
<evidence type="ECO:0000313" key="6">
    <source>
        <dbReference type="EMBL" id="CAG8745853.1"/>
    </source>
</evidence>
<evidence type="ECO:0000313" key="7">
    <source>
        <dbReference type="Proteomes" id="UP000789759"/>
    </source>
</evidence>
<dbReference type="OrthoDB" id="26525at2759"/>
<dbReference type="PROSITE" id="PS00018">
    <property type="entry name" value="EF_HAND_1"/>
    <property type="match status" value="1"/>
</dbReference>
<proteinExistence type="predicted"/>
<accession>A0A9N9NKB0</accession>
<keyword evidence="7" id="KW-1185">Reference proteome</keyword>
<evidence type="ECO:0000256" key="4">
    <source>
        <dbReference type="SAM" id="MobiDB-lite"/>
    </source>
</evidence>
<dbReference type="EMBL" id="CAJVQA010016932">
    <property type="protein sequence ID" value="CAG8745853.1"/>
    <property type="molecule type" value="Genomic_DNA"/>
</dbReference>
<dbReference type="FunFam" id="1.10.238.10:FF:000001">
    <property type="entry name" value="Calmodulin 1"/>
    <property type="match status" value="1"/>
</dbReference>
<feature type="compositionally biased region" description="Basic and acidic residues" evidence="4">
    <location>
        <begin position="1"/>
        <end position="10"/>
    </location>
</feature>
<keyword evidence="1" id="KW-0479">Metal-binding</keyword>
<dbReference type="InterPro" id="IPR050230">
    <property type="entry name" value="CALM/Myosin/TropC-like"/>
</dbReference>
<feature type="domain" description="EF-hand" evidence="5">
    <location>
        <begin position="116"/>
        <end position="151"/>
    </location>
</feature>
<dbReference type="GO" id="GO:0016460">
    <property type="term" value="C:myosin II complex"/>
    <property type="evidence" value="ECO:0007669"/>
    <property type="project" value="TreeGrafter"/>
</dbReference>
<dbReference type="CDD" id="cd00051">
    <property type="entry name" value="EFh"/>
    <property type="match status" value="2"/>
</dbReference>
<gene>
    <name evidence="6" type="ORF">CPELLU_LOCUS14373</name>
</gene>
<dbReference type="InterPro" id="IPR011992">
    <property type="entry name" value="EF-hand-dom_pair"/>
</dbReference>
<dbReference type="Gene3D" id="1.10.238.10">
    <property type="entry name" value="EF-hand"/>
    <property type="match status" value="2"/>
</dbReference>
<evidence type="ECO:0000256" key="3">
    <source>
        <dbReference type="ARBA" id="ARBA00022837"/>
    </source>
</evidence>